<dbReference type="RefSeq" id="WP_103686035.1">
    <property type="nucleotide sequence ID" value="NZ_PQGG01000044.1"/>
</dbReference>
<feature type="binding site" evidence="14">
    <location>
        <position position="350"/>
    </location>
    <ligand>
        <name>Zn(2+)</name>
        <dbReference type="ChEBI" id="CHEBI:29105"/>
    </ligand>
</feature>
<keyword evidence="14" id="KW-0862">Zinc</keyword>
<dbReference type="EC" id="3.4.16.4" evidence="14"/>
<evidence type="ECO:0000256" key="12">
    <source>
        <dbReference type="ARBA" id="ARBA00023136"/>
    </source>
</evidence>
<dbReference type="NCBIfam" id="TIGR03423">
    <property type="entry name" value="pbp2_mrdA"/>
    <property type="match status" value="1"/>
</dbReference>
<feature type="region of interest" description="Disordered" evidence="15">
    <location>
        <begin position="610"/>
        <end position="635"/>
    </location>
</feature>
<evidence type="ECO:0000256" key="9">
    <source>
        <dbReference type="ARBA" id="ARBA00022960"/>
    </source>
</evidence>
<dbReference type="OrthoDB" id="9766847at2"/>
<dbReference type="GO" id="GO:0006508">
    <property type="term" value="P:proteolysis"/>
    <property type="evidence" value="ECO:0007669"/>
    <property type="project" value="UniProtKB-KW"/>
</dbReference>
<comment type="cofactor">
    <cofactor evidence="14">
        <name>Zn(2+)</name>
        <dbReference type="ChEBI" id="CHEBI:29105"/>
    </cofactor>
    <text evidence="14">Binds one Zn(2+) ion per subunit.</text>
</comment>
<comment type="pathway">
    <text evidence="14">Cell wall biogenesis; peptidoglycan biosynthesis.</text>
</comment>
<feature type="binding site" evidence="14">
    <location>
        <position position="371"/>
    </location>
    <ligand>
        <name>Zn(2+)</name>
        <dbReference type="ChEBI" id="CHEBI:29105"/>
    </ligand>
</feature>
<dbReference type="EMBL" id="PQGG01000044">
    <property type="protein sequence ID" value="POP51071.1"/>
    <property type="molecule type" value="Genomic_DNA"/>
</dbReference>
<feature type="transmembrane region" description="Helical" evidence="14">
    <location>
        <begin position="21"/>
        <end position="39"/>
    </location>
</feature>
<dbReference type="InterPro" id="IPR001460">
    <property type="entry name" value="PCN-bd_Tpept"/>
</dbReference>
<evidence type="ECO:0000256" key="13">
    <source>
        <dbReference type="ARBA" id="ARBA00023316"/>
    </source>
</evidence>
<keyword evidence="8 14" id="KW-0378">Hydrolase</keyword>
<dbReference type="InterPro" id="IPR036138">
    <property type="entry name" value="PBP_dimer_sf"/>
</dbReference>
<keyword evidence="10 14" id="KW-0573">Peptidoglycan synthesis</keyword>
<dbReference type="PANTHER" id="PTHR30627:SF2">
    <property type="entry name" value="PEPTIDOGLYCAN D,D-TRANSPEPTIDASE MRDA"/>
    <property type="match status" value="1"/>
</dbReference>
<dbReference type="InterPro" id="IPR005311">
    <property type="entry name" value="PBP_dimer"/>
</dbReference>
<dbReference type="InterPro" id="IPR017790">
    <property type="entry name" value="Penicillin-binding_protein_2"/>
</dbReference>
<comment type="catalytic activity">
    <reaction evidence="14">
        <text>Preferential cleavage: (Ac)2-L-Lys-D-Ala-|-D-Ala. Also transpeptidation of peptidyl-alanyl moieties that are N-acyl substituents of D-alanine.</text>
        <dbReference type="EC" id="3.4.16.4"/>
    </reaction>
</comment>
<feature type="domain" description="Penicillin-binding protein dimerisation" evidence="17">
    <location>
        <begin position="64"/>
        <end position="235"/>
    </location>
</feature>
<comment type="subcellular location">
    <subcellularLocation>
        <location evidence="14">Cell inner membrane</location>
        <topology evidence="14">Single-pass membrane protein</topology>
    </subcellularLocation>
    <subcellularLocation>
        <location evidence="2">Cell membrane</location>
    </subcellularLocation>
    <subcellularLocation>
        <location evidence="1">Membrane</location>
        <topology evidence="1">Single-pass membrane protein</topology>
    </subcellularLocation>
</comment>
<keyword evidence="11 14" id="KW-1133">Transmembrane helix</keyword>
<evidence type="ECO:0000256" key="10">
    <source>
        <dbReference type="ARBA" id="ARBA00022984"/>
    </source>
</evidence>
<dbReference type="Gene3D" id="3.30.1390.30">
    <property type="entry name" value="Penicillin-binding protein 2a, domain 3"/>
    <property type="match status" value="1"/>
</dbReference>
<dbReference type="GO" id="GO:0071972">
    <property type="term" value="F:peptidoglycan L,D-transpeptidase activity"/>
    <property type="evidence" value="ECO:0007669"/>
    <property type="project" value="TreeGrafter"/>
</dbReference>
<dbReference type="Gene3D" id="3.40.710.10">
    <property type="entry name" value="DD-peptidase/beta-lactamase superfamily"/>
    <property type="match status" value="1"/>
</dbReference>
<accession>A0A2S4HBH7</accession>
<dbReference type="GO" id="GO:0005886">
    <property type="term" value="C:plasma membrane"/>
    <property type="evidence" value="ECO:0007669"/>
    <property type="project" value="UniProtKB-SubCell"/>
</dbReference>
<gene>
    <name evidence="14 18" type="primary">mrdA</name>
    <name evidence="18" type="ORF">C0068_18990</name>
</gene>
<feature type="binding site" evidence="14">
    <location>
        <position position="385"/>
    </location>
    <ligand>
        <name>Zn(2+)</name>
        <dbReference type="ChEBI" id="CHEBI:29105"/>
    </ligand>
</feature>
<dbReference type="InterPro" id="IPR050515">
    <property type="entry name" value="Beta-lactam/transpept"/>
</dbReference>
<evidence type="ECO:0000256" key="4">
    <source>
        <dbReference type="ARBA" id="ARBA00022519"/>
    </source>
</evidence>
<dbReference type="GO" id="GO:0008270">
    <property type="term" value="F:zinc ion binding"/>
    <property type="evidence" value="ECO:0007669"/>
    <property type="project" value="UniProtKB-UniRule"/>
</dbReference>
<evidence type="ECO:0000256" key="11">
    <source>
        <dbReference type="ARBA" id="ARBA00022989"/>
    </source>
</evidence>
<evidence type="ECO:0000259" key="17">
    <source>
        <dbReference type="Pfam" id="PF03717"/>
    </source>
</evidence>
<comment type="function">
    <text evidence="14">Catalyzes cross-linking of the peptidoglycan cell wall.</text>
</comment>
<keyword evidence="7 14" id="KW-0812">Transmembrane</keyword>
<dbReference type="SUPFAM" id="SSF56601">
    <property type="entry name" value="beta-lactamase/transpeptidase-like"/>
    <property type="match status" value="1"/>
</dbReference>
<proteinExistence type="inferred from homology"/>
<evidence type="ECO:0000256" key="6">
    <source>
        <dbReference type="ARBA" id="ARBA00022670"/>
    </source>
</evidence>
<dbReference type="GO" id="GO:0008658">
    <property type="term" value="F:penicillin binding"/>
    <property type="evidence" value="ECO:0007669"/>
    <property type="project" value="UniProtKB-UniRule"/>
</dbReference>
<protein>
    <recommendedName>
        <fullName evidence="14">Peptidoglycan D,D-transpeptidase MrdA</fullName>
        <ecNumber evidence="14">3.4.16.4</ecNumber>
    </recommendedName>
    <alternativeName>
        <fullName evidence="14">Penicillin-binding protein 2</fullName>
        <shortName evidence="14">PBP-2</shortName>
    </alternativeName>
</protein>
<comment type="similarity">
    <text evidence="14">Belongs to the transpeptidase family. MrdA subfamily.</text>
</comment>
<dbReference type="Pfam" id="PF03717">
    <property type="entry name" value="PBP_dimer"/>
    <property type="match status" value="1"/>
</dbReference>
<evidence type="ECO:0000256" key="14">
    <source>
        <dbReference type="HAMAP-Rule" id="MF_02081"/>
    </source>
</evidence>
<keyword evidence="14" id="KW-0479">Metal-binding</keyword>
<dbReference type="GO" id="GO:0071555">
    <property type="term" value="P:cell wall organization"/>
    <property type="evidence" value="ECO:0007669"/>
    <property type="project" value="UniProtKB-KW"/>
</dbReference>
<organism evidence="18 19">
    <name type="scientific">Zhongshania marina</name>
    <dbReference type="NCBI Taxonomy" id="2304603"/>
    <lineage>
        <taxon>Bacteria</taxon>
        <taxon>Pseudomonadati</taxon>
        <taxon>Pseudomonadota</taxon>
        <taxon>Gammaproteobacteria</taxon>
        <taxon>Cellvibrionales</taxon>
        <taxon>Spongiibacteraceae</taxon>
        <taxon>Zhongshania</taxon>
    </lineage>
</organism>
<dbReference type="Proteomes" id="UP000237222">
    <property type="component" value="Unassembled WGS sequence"/>
</dbReference>
<evidence type="ECO:0000313" key="19">
    <source>
        <dbReference type="Proteomes" id="UP000237222"/>
    </source>
</evidence>
<evidence type="ECO:0000256" key="2">
    <source>
        <dbReference type="ARBA" id="ARBA00004236"/>
    </source>
</evidence>
<feature type="active site" description="Acyl-ester intermediate" evidence="14">
    <location>
        <position position="326"/>
    </location>
</feature>
<dbReference type="GO" id="GO:0009002">
    <property type="term" value="F:serine-type D-Ala-D-Ala carboxypeptidase activity"/>
    <property type="evidence" value="ECO:0007669"/>
    <property type="project" value="UniProtKB-UniRule"/>
</dbReference>
<feature type="binding site" evidence="14">
    <location>
        <position position="365"/>
    </location>
    <ligand>
        <name>Zn(2+)</name>
        <dbReference type="ChEBI" id="CHEBI:29105"/>
    </ligand>
</feature>
<evidence type="ECO:0000259" key="16">
    <source>
        <dbReference type="Pfam" id="PF00905"/>
    </source>
</evidence>
<keyword evidence="3 14" id="KW-1003">Cell membrane</keyword>
<evidence type="ECO:0000313" key="18">
    <source>
        <dbReference type="EMBL" id="POP51071.1"/>
    </source>
</evidence>
<keyword evidence="6 14" id="KW-0645">Protease</keyword>
<evidence type="ECO:0000256" key="5">
    <source>
        <dbReference type="ARBA" id="ARBA00022645"/>
    </source>
</evidence>
<dbReference type="PANTHER" id="PTHR30627">
    <property type="entry name" value="PEPTIDOGLYCAN D,D-TRANSPEPTIDASE"/>
    <property type="match status" value="1"/>
</dbReference>
<evidence type="ECO:0000256" key="15">
    <source>
        <dbReference type="SAM" id="MobiDB-lite"/>
    </source>
</evidence>
<keyword evidence="9 14" id="KW-0133">Cell shape</keyword>
<dbReference type="HAMAP" id="MF_02081">
    <property type="entry name" value="MrdA_transpept"/>
    <property type="match status" value="1"/>
</dbReference>
<dbReference type="AlphaFoldDB" id="A0A2S4HBH7"/>
<keyword evidence="13 14" id="KW-0961">Cell wall biogenesis/degradation</keyword>
<dbReference type="SUPFAM" id="SSF56519">
    <property type="entry name" value="Penicillin binding protein dimerisation domain"/>
    <property type="match status" value="1"/>
</dbReference>
<dbReference type="InterPro" id="IPR012338">
    <property type="entry name" value="Beta-lactam/transpept-like"/>
</dbReference>
<reference evidence="18 19" key="1">
    <citation type="submission" date="2018-01" db="EMBL/GenBank/DDBJ databases">
        <authorList>
            <person name="Yu X.-D."/>
        </authorList>
    </citation>
    <scope>NUCLEOTIDE SEQUENCE [LARGE SCALE GENOMIC DNA]</scope>
    <source>
        <strain evidence="18 19">ZX-21</strain>
    </source>
</reference>
<comment type="caution">
    <text evidence="18">The sequence shown here is derived from an EMBL/GenBank/DDBJ whole genome shotgun (WGS) entry which is preliminary data.</text>
</comment>
<keyword evidence="5 14" id="KW-0121">Carboxypeptidase</keyword>
<dbReference type="UniPathway" id="UPA00219"/>
<evidence type="ECO:0000256" key="1">
    <source>
        <dbReference type="ARBA" id="ARBA00004167"/>
    </source>
</evidence>
<evidence type="ECO:0000256" key="7">
    <source>
        <dbReference type="ARBA" id="ARBA00022692"/>
    </source>
</evidence>
<dbReference type="Pfam" id="PF00905">
    <property type="entry name" value="Transpeptidase"/>
    <property type="match status" value="1"/>
</dbReference>
<keyword evidence="4 14" id="KW-0997">Cell inner membrane</keyword>
<sequence length="635" mass="70026">MRRRQQLKNTFYERRVYRHRVTISILVVMVMTMILVGRYSQLQISDYDIYKTQSDRNRIQLLPIAPKRGLIFDRNGLLLAENIPSYTLTVVKERVKSLDDTLAIINEIIPLSEDDIEQFRKRLSRRRPYEAVPLKFRVSDEDIAKLAVNRHRVPGVEIDAQLVRHYPQGELFAHMLGYVGRISEREVDVIDPVNYSGTHYIGKIGLEKYYEELLHGTVGYQNVESNAHGRILRVLERHDPLPGGDITLNVDAYVQQVAYEALTNQRGAIVAMDPNTGGIIAMVSAPGYDTNLFVNGISSVDYNALQNNPDLPLYNRALQGQYPPASTIKPMWGLAGLHYGVVTPATRIADPGWFSLPDDSRRYRDWKRGGHGATVNLEQAVVQSCDVYFYELAYKLGIDRLHSFGTRFGLGDVTGIDNTNERAGLMPSREWKEQSRGGHWYPGETINVGIGQGFMLATPLQLAVATSVVASRGELRAPRLLASVGEEAVVAPLLGKMEDISKAHWDAITRSMEEVVNGAHGTGRGLKAGLTYRMAGKSGTAQVVGIAAGEKYDSNAIHARNRDHALFIAFAPAEDPKIAVAVVIENGEHGGSVAGPAARKVMDAYLLGKPKQPDPLPAETAGPVVTVSAGAEANE</sequence>
<evidence type="ECO:0000256" key="3">
    <source>
        <dbReference type="ARBA" id="ARBA00022475"/>
    </source>
</evidence>
<feature type="domain" description="Penicillin-binding protein transpeptidase" evidence="16">
    <location>
        <begin position="267"/>
        <end position="603"/>
    </location>
</feature>
<keyword evidence="12 14" id="KW-0472">Membrane</keyword>
<dbReference type="Gene3D" id="3.90.1310.10">
    <property type="entry name" value="Penicillin-binding protein 2a (Domain 2)"/>
    <property type="match status" value="1"/>
</dbReference>
<dbReference type="GO" id="GO:0009252">
    <property type="term" value="P:peptidoglycan biosynthetic process"/>
    <property type="evidence" value="ECO:0007669"/>
    <property type="project" value="UniProtKB-UniRule"/>
</dbReference>
<name>A0A2S4HBH7_9GAMM</name>
<evidence type="ECO:0000256" key="8">
    <source>
        <dbReference type="ARBA" id="ARBA00022801"/>
    </source>
</evidence>
<dbReference type="GO" id="GO:0008360">
    <property type="term" value="P:regulation of cell shape"/>
    <property type="evidence" value="ECO:0007669"/>
    <property type="project" value="UniProtKB-KW"/>
</dbReference>